<protein>
    <submittedName>
        <fullName evidence="2">Uncharacterized protein</fullName>
    </submittedName>
</protein>
<evidence type="ECO:0000256" key="1">
    <source>
        <dbReference type="SAM" id="MobiDB-lite"/>
    </source>
</evidence>
<accession>A0AAW0CUM4</accession>
<feature type="region of interest" description="Disordered" evidence="1">
    <location>
        <begin position="1"/>
        <end position="33"/>
    </location>
</feature>
<sequence length="389" mass="43535">MSGSDQLPLYSSLRPSSISCPTYSPRPGMDERTLQHSRPHMQTLGTGMCVKSVGGTTLVLLDQEENVGHPRIDEGCSIRGVVILENTENVLSVVLKVDGLLETLPFPASYMTVPLVSITNELYRNDGQSTTCPSSLSFSHPFPSQFQYQQEIHSLPPTFHVAFNSLHFIKCAYQITVTVVSALHRRASFLTKSNQVCFEFTYRPRSRPSQPLLLNPSLVETVKSCPEEWVQCSQIVSISSLPVWCDLFLPSILVFCVKDPIPFHLQLSVPDGARQQLFRPNAHPLVKVHLLRKLEMNVGDRQAHRDIVLGEATLQRLPSARNEDTQVVLGWEGEARCRDPDSVVGTFSCGNALSLTDLIVVEIFLPHETRRPSLTVPIKLTTQRWDSYF</sequence>
<reference evidence="2 3" key="1">
    <citation type="journal article" date="2024" name="J Genomics">
        <title>Draft genome sequencing and assembly of Favolaschia claudopus CIRM-BRFM 2984 isolated from oak limbs.</title>
        <authorList>
            <person name="Navarro D."/>
            <person name="Drula E."/>
            <person name="Chaduli D."/>
            <person name="Cazenave R."/>
            <person name="Ahrendt S."/>
            <person name="Wang J."/>
            <person name="Lipzen A."/>
            <person name="Daum C."/>
            <person name="Barry K."/>
            <person name="Grigoriev I.V."/>
            <person name="Favel A."/>
            <person name="Rosso M.N."/>
            <person name="Martin F."/>
        </authorList>
    </citation>
    <scope>NUCLEOTIDE SEQUENCE [LARGE SCALE GENOMIC DNA]</scope>
    <source>
        <strain evidence="2 3">CIRM-BRFM 2984</strain>
    </source>
</reference>
<organism evidence="2 3">
    <name type="scientific">Favolaschia claudopus</name>
    <dbReference type="NCBI Taxonomy" id="2862362"/>
    <lineage>
        <taxon>Eukaryota</taxon>
        <taxon>Fungi</taxon>
        <taxon>Dikarya</taxon>
        <taxon>Basidiomycota</taxon>
        <taxon>Agaricomycotina</taxon>
        <taxon>Agaricomycetes</taxon>
        <taxon>Agaricomycetidae</taxon>
        <taxon>Agaricales</taxon>
        <taxon>Marasmiineae</taxon>
        <taxon>Mycenaceae</taxon>
        <taxon>Favolaschia</taxon>
    </lineage>
</organism>
<proteinExistence type="predicted"/>
<dbReference type="Proteomes" id="UP001362999">
    <property type="component" value="Unassembled WGS sequence"/>
</dbReference>
<evidence type="ECO:0000313" key="2">
    <source>
        <dbReference type="EMBL" id="KAK7042371.1"/>
    </source>
</evidence>
<dbReference type="AlphaFoldDB" id="A0AAW0CUM4"/>
<keyword evidence="3" id="KW-1185">Reference proteome</keyword>
<dbReference type="EMBL" id="JAWWNJ010000013">
    <property type="protein sequence ID" value="KAK7042371.1"/>
    <property type="molecule type" value="Genomic_DNA"/>
</dbReference>
<gene>
    <name evidence="2" type="ORF">R3P38DRAFT_314712</name>
</gene>
<name>A0AAW0CUM4_9AGAR</name>
<evidence type="ECO:0000313" key="3">
    <source>
        <dbReference type="Proteomes" id="UP001362999"/>
    </source>
</evidence>
<feature type="compositionally biased region" description="Polar residues" evidence="1">
    <location>
        <begin position="13"/>
        <end position="22"/>
    </location>
</feature>
<comment type="caution">
    <text evidence="2">The sequence shown here is derived from an EMBL/GenBank/DDBJ whole genome shotgun (WGS) entry which is preliminary data.</text>
</comment>